<evidence type="ECO:0000259" key="1">
    <source>
        <dbReference type="PROSITE" id="PS51855"/>
    </source>
</evidence>
<feature type="non-terminal residue" evidence="2">
    <location>
        <position position="69"/>
    </location>
</feature>
<comment type="caution">
    <text evidence="2">The sequence shown here is derived from an EMBL/GenBank/DDBJ whole genome shotgun (WGS) entry which is preliminary data.</text>
</comment>
<feature type="domain" description="MGS-like" evidence="1">
    <location>
        <begin position="1"/>
        <end position="69"/>
    </location>
</feature>
<feature type="non-terminal residue" evidence="2">
    <location>
        <position position="1"/>
    </location>
</feature>
<dbReference type="InterPro" id="IPR036914">
    <property type="entry name" value="MGS-like_dom_sf"/>
</dbReference>
<sequence>TFEMNGTILMTVADRDKAEACELAKGFINLGYHIEATGGTGKYFIEHGVDCKVVNKISEGDDNCADHIR</sequence>
<dbReference type="InterPro" id="IPR011607">
    <property type="entry name" value="MGS-like_dom"/>
</dbReference>
<organism evidence="2">
    <name type="scientific">human gut metagenome</name>
    <dbReference type="NCBI Taxonomy" id="408170"/>
    <lineage>
        <taxon>unclassified sequences</taxon>
        <taxon>metagenomes</taxon>
        <taxon>organismal metagenomes</taxon>
    </lineage>
</organism>
<proteinExistence type="predicted"/>
<gene>
    <name evidence="2" type="ORF">Q604_UNBC12000G0001</name>
</gene>
<protein>
    <submittedName>
        <fullName evidence="2">Carbamoyl-phosphate synthase large chain</fullName>
    </submittedName>
</protein>
<dbReference type="AlphaFoldDB" id="W1XT44"/>
<name>W1XT44_9ZZZZ</name>
<evidence type="ECO:0000313" key="2">
    <source>
        <dbReference type="EMBL" id="ETJ33548.1"/>
    </source>
</evidence>
<dbReference type="Gene3D" id="3.40.50.1380">
    <property type="entry name" value="Methylglyoxal synthase-like domain"/>
    <property type="match status" value="1"/>
</dbReference>
<dbReference type="Pfam" id="PF02142">
    <property type="entry name" value="MGS"/>
    <property type="match status" value="1"/>
</dbReference>
<dbReference type="SUPFAM" id="SSF52335">
    <property type="entry name" value="Methylglyoxal synthase-like"/>
    <property type="match status" value="1"/>
</dbReference>
<dbReference type="EMBL" id="AZMM01012000">
    <property type="protein sequence ID" value="ETJ33548.1"/>
    <property type="molecule type" value="Genomic_DNA"/>
</dbReference>
<dbReference type="PROSITE" id="PS51855">
    <property type="entry name" value="MGS"/>
    <property type="match status" value="1"/>
</dbReference>
<accession>W1XT44</accession>
<reference evidence="2" key="1">
    <citation type="submission" date="2013-12" db="EMBL/GenBank/DDBJ databases">
        <title>A Varibaculum cambriense genome reconstructed from a premature infant gut community with otherwise low bacterial novelty that shifts toward anaerobic metabolism during the third week of life.</title>
        <authorList>
            <person name="Brown C.T."/>
            <person name="Sharon I."/>
            <person name="Thomas B.C."/>
            <person name="Castelle C.J."/>
            <person name="Morowitz M.J."/>
            <person name="Banfield J.F."/>
        </authorList>
    </citation>
    <scope>NUCLEOTIDE SEQUENCE</scope>
</reference>